<dbReference type="PaxDb" id="29760-VIT_07s0151g01090.t01"/>
<gene>
    <name evidence="1" type="ordered locus">VIT_07s0151g01090</name>
</gene>
<evidence type="ECO:0000313" key="2">
    <source>
        <dbReference type="Proteomes" id="UP000009183"/>
    </source>
</evidence>
<reference evidence="2" key="1">
    <citation type="journal article" date="2007" name="Nature">
        <title>The grapevine genome sequence suggests ancestral hexaploidization in major angiosperm phyla.</title>
        <authorList>
            <consortium name="The French-Italian Public Consortium for Grapevine Genome Characterization."/>
            <person name="Jaillon O."/>
            <person name="Aury J.-M."/>
            <person name="Noel B."/>
            <person name="Policriti A."/>
            <person name="Clepet C."/>
            <person name="Casagrande A."/>
            <person name="Choisne N."/>
            <person name="Aubourg S."/>
            <person name="Vitulo N."/>
            <person name="Jubin C."/>
            <person name="Vezzi A."/>
            <person name="Legeai F."/>
            <person name="Hugueney P."/>
            <person name="Dasilva C."/>
            <person name="Horner D."/>
            <person name="Mica E."/>
            <person name="Jublot D."/>
            <person name="Poulain J."/>
            <person name="Bruyere C."/>
            <person name="Billault A."/>
            <person name="Segurens B."/>
            <person name="Gouyvenoux M."/>
            <person name="Ugarte E."/>
            <person name="Cattonaro F."/>
            <person name="Anthouard V."/>
            <person name="Vico V."/>
            <person name="Del Fabbro C."/>
            <person name="Alaux M."/>
            <person name="Di Gaspero G."/>
            <person name="Dumas V."/>
            <person name="Felice N."/>
            <person name="Paillard S."/>
            <person name="Juman I."/>
            <person name="Moroldo M."/>
            <person name="Scalabrin S."/>
            <person name="Canaguier A."/>
            <person name="Le Clainche I."/>
            <person name="Malacrida G."/>
            <person name="Durand E."/>
            <person name="Pesole G."/>
            <person name="Laucou V."/>
            <person name="Chatelet P."/>
            <person name="Merdinoglu D."/>
            <person name="Delledonne M."/>
            <person name="Pezzotti M."/>
            <person name="Lecharny A."/>
            <person name="Scarpelli C."/>
            <person name="Artiguenave F."/>
            <person name="Pe M.E."/>
            <person name="Valle G."/>
            <person name="Morgante M."/>
            <person name="Caboche M."/>
            <person name="Adam-Blondon A.-F."/>
            <person name="Weissenbach J."/>
            <person name="Quetier F."/>
            <person name="Wincker P."/>
        </authorList>
    </citation>
    <scope>NUCLEOTIDE SEQUENCE [LARGE SCALE GENOMIC DNA]</scope>
    <source>
        <strain evidence="2">cv. Pinot noir / PN40024</strain>
    </source>
</reference>
<protein>
    <submittedName>
        <fullName evidence="1">Uncharacterized protein</fullName>
    </submittedName>
</protein>
<dbReference type="HOGENOM" id="CLU_200034_0_0_1"/>
<name>F6H7V2_VITVI</name>
<evidence type="ECO:0000313" key="1">
    <source>
        <dbReference type="EMBL" id="CCB48294.1"/>
    </source>
</evidence>
<accession>F6H7V2</accession>
<keyword evidence="2" id="KW-1185">Reference proteome</keyword>
<dbReference type="EMBL" id="FN595253">
    <property type="protein sequence ID" value="CCB48294.1"/>
    <property type="molecule type" value="Genomic_DNA"/>
</dbReference>
<dbReference type="Proteomes" id="UP000009183">
    <property type="component" value="Chromosome 7, unordered"/>
</dbReference>
<sequence length="75" mass="8072">MSSKKEEKAQAVAERIKVAGLTTAKGLSRVQAERAATTAARNVNAYGQKEEDPCRWQEMGADVSGRPSIQEDHGA</sequence>
<proteinExistence type="predicted"/>
<dbReference type="AlphaFoldDB" id="F6H7V2"/>
<organism evidence="1 2">
    <name type="scientific">Vitis vinifera</name>
    <name type="common">Grape</name>
    <dbReference type="NCBI Taxonomy" id="29760"/>
    <lineage>
        <taxon>Eukaryota</taxon>
        <taxon>Viridiplantae</taxon>
        <taxon>Streptophyta</taxon>
        <taxon>Embryophyta</taxon>
        <taxon>Tracheophyta</taxon>
        <taxon>Spermatophyta</taxon>
        <taxon>Magnoliopsida</taxon>
        <taxon>eudicotyledons</taxon>
        <taxon>Gunneridae</taxon>
        <taxon>Pentapetalae</taxon>
        <taxon>rosids</taxon>
        <taxon>Vitales</taxon>
        <taxon>Vitaceae</taxon>
        <taxon>Viteae</taxon>
        <taxon>Vitis</taxon>
    </lineage>
</organism>
<dbReference type="OrthoDB" id="437973at2759"/>
<dbReference type="InParanoid" id="F6H7V2"/>
<dbReference type="eggNOG" id="KOG3116">
    <property type="taxonomic scope" value="Eukaryota"/>
</dbReference>